<dbReference type="SUPFAM" id="SSF53335">
    <property type="entry name" value="S-adenosyl-L-methionine-dependent methyltransferases"/>
    <property type="match status" value="1"/>
</dbReference>
<dbReference type="EMBL" id="VJOL01000001">
    <property type="protein sequence ID" value="TSE32275.1"/>
    <property type="molecule type" value="Genomic_DNA"/>
</dbReference>
<dbReference type="InterPro" id="IPR023032">
    <property type="entry name" value="tRNA_MAMT_biosynth_bifunc_MnmC"/>
</dbReference>
<reference evidence="13 14" key="1">
    <citation type="submission" date="2019-07" db="EMBL/GenBank/DDBJ databases">
        <title>Tepidimonas thermarum AA-1 draft genome.</title>
        <authorList>
            <person name="Da Costa M.S."/>
            <person name="Froufe H.J.C."/>
            <person name="Egas C."/>
            <person name="Albuquerque L."/>
        </authorList>
    </citation>
    <scope>NUCLEOTIDE SEQUENCE [LARGE SCALE GENOMIC DNA]</scope>
    <source>
        <strain evidence="13 14">AA-1</strain>
    </source>
</reference>
<dbReference type="InterPro" id="IPR029063">
    <property type="entry name" value="SAM-dependent_MTases_sf"/>
</dbReference>
<evidence type="ECO:0000256" key="4">
    <source>
        <dbReference type="ARBA" id="ARBA00022679"/>
    </source>
</evidence>
<name>A0A554X8W7_9BURK</name>
<dbReference type="RefSeq" id="WP_143899686.1">
    <property type="nucleotide sequence ID" value="NZ_VJOL01000001.1"/>
</dbReference>
<evidence type="ECO:0000256" key="8">
    <source>
        <dbReference type="ARBA" id="ARBA00023002"/>
    </source>
</evidence>
<dbReference type="InterPro" id="IPR017610">
    <property type="entry name" value="tRNA_S-uridine_synth_MnmC_C"/>
</dbReference>
<dbReference type="Proteomes" id="UP000318542">
    <property type="component" value="Unassembled WGS sequence"/>
</dbReference>
<dbReference type="GO" id="GO:0032259">
    <property type="term" value="P:methylation"/>
    <property type="evidence" value="ECO:0007669"/>
    <property type="project" value="UniProtKB-KW"/>
</dbReference>
<dbReference type="Gene3D" id="3.30.9.10">
    <property type="entry name" value="D-Amino Acid Oxidase, subunit A, domain 2"/>
    <property type="match status" value="1"/>
</dbReference>
<evidence type="ECO:0000313" key="14">
    <source>
        <dbReference type="Proteomes" id="UP000318542"/>
    </source>
</evidence>
<evidence type="ECO:0000256" key="3">
    <source>
        <dbReference type="ARBA" id="ARBA00022630"/>
    </source>
</evidence>
<dbReference type="Gene3D" id="3.40.50.150">
    <property type="entry name" value="Vaccinia Virus protein VP39"/>
    <property type="match status" value="1"/>
</dbReference>
<evidence type="ECO:0000256" key="5">
    <source>
        <dbReference type="ARBA" id="ARBA00022691"/>
    </source>
</evidence>
<keyword evidence="6 10" id="KW-0819">tRNA processing</keyword>
<dbReference type="GO" id="GO:0004808">
    <property type="term" value="F:tRNA (5-methylaminomethyl-2-thiouridylate)(34)-methyltransferase activity"/>
    <property type="evidence" value="ECO:0007669"/>
    <property type="project" value="UniProtKB-EC"/>
</dbReference>
<gene>
    <name evidence="13" type="primary">mnmC_1</name>
    <name evidence="10" type="synonym">mnmC</name>
    <name evidence="13" type="ORF">Tther_00061</name>
</gene>
<comment type="cofactor">
    <cofactor evidence="10">
        <name>FAD</name>
        <dbReference type="ChEBI" id="CHEBI:57692"/>
    </cofactor>
</comment>
<dbReference type="SUPFAM" id="SSF51905">
    <property type="entry name" value="FAD/NAD(P)-binding domain"/>
    <property type="match status" value="1"/>
</dbReference>
<feature type="domain" description="FAD dependent oxidoreductase" evidence="11">
    <location>
        <begin position="270"/>
        <end position="625"/>
    </location>
</feature>
<evidence type="ECO:0000256" key="10">
    <source>
        <dbReference type="HAMAP-Rule" id="MF_01102"/>
    </source>
</evidence>
<evidence type="ECO:0000256" key="1">
    <source>
        <dbReference type="ARBA" id="ARBA00022490"/>
    </source>
</evidence>
<dbReference type="GO" id="GO:0016645">
    <property type="term" value="F:oxidoreductase activity, acting on the CH-NH group of donors"/>
    <property type="evidence" value="ECO:0007669"/>
    <property type="project" value="InterPro"/>
</dbReference>
<comment type="similarity">
    <text evidence="10">In the C-terminal section; belongs to the DAO family.</text>
</comment>
<feature type="region of interest" description="FAD-dependent cmnm(5)s(2)U34 oxidoreductase" evidence="10">
    <location>
        <begin position="273"/>
        <end position="658"/>
    </location>
</feature>
<dbReference type="NCBIfam" id="NF033855">
    <property type="entry name" value="tRNA_MNMC2"/>
    <property type="match status" value="1"/>
</dbReference>
<evidence type="ECO:0000259" key="11">
    <source>
        <dbReference type="Pfam" id="PF01266"/>
    </source>
</evidence>
<comment type="function">
    <text evidence="10">Catalyzes the last two steps in the biosynthesis of 5-methylaminomethyl-2-thiouridine (mnm(5)s(2)U) at the wobble position (U34) in tRNA. Catalyzes the FAD-dependent demodification of cmnm(5)s(2)U34 to nm(5)s(2)U34, followed by the transfer of a methyl group from S-adenosyl-L-methionine to nm(5)s(2)U34, to form mnm(5)s(2)U34.</text>
</comment>
<evidence type="ECO:0000256" key="2">
    <source>
        <dbReference type="ARBA" id="ARBA00022603"/>
    </source>
</evidence>
<dbReference type="Pfam" id="PF05430">
    <property type="entry name" value="Methyltransf_30"/>
    <property type="match status" value="1"/>
</dbReference>
<evidence type="ECO:0000256" key="9">
    <source>
        <dbReference type="ARBA" id="ARBA00023268"/>
    </source>
</evidence>
<keyword evidence="2 10" id="KW-0489">Methyltransferase</keyword>
<dbReference type="EC" id="2.1.1.61" evidence="10"/>
<evidence type="ECO:0000256" key="6">
    <source>
        <dbReference type="ARBA" id="ARBA00022694"/>
    </source>
</evidence>
<comment type="caution">
    <text evidence="13">The sequence shown here is derived from an EMBL/GenBank/DDBJ whole genome shotgun (WGS) entry which is preliminary data.</text>
</comment>
<comment type="similarity">
    <text evidence="10">In the N-terminal section; belongs to the methyltransferase superfamily. tRNA (mnm(5)s(2)U34)-methyltransferase family.</text>
</comment>
<comment type="catalytic activity">
    <reaction evidence="10">
        <text>5-aminomethyl-2-thiouridine(34) in tRNA + S-adenosyl-L-methionine = 5-methylaminomethyl-2-thiouridine(34) in tRNA + S-adenosyl-L-homocysteine + H(+)</text>
        <dbReference type="Rhea" id="RHEA:19569"/>
        <dbReference type="Rhea" id="RHEA-COMP:10195"/>
        <dbReference type="Rhea" id="RHEA-COMP:10197"/>
        <dbReference type="ChEBI" id="CHEBI:15378"/>
        <dbReference type="ChEBI" id="CHEBI:57856"/>
        <dbReference type="ChEBI" id="CHEBI:59789"/>
        <dbReference type="ChEBI" id="CHEBI:74454"/>
        <dbReference type="ChEBI" id="CHEBI:74455"/>
        <dbReference type="EC" id="2.1.1.61"/>
    </reaction>
</comment>
<keyword evidence="1 10" id="KW-0963">Cytoplasm</keyword>
<dbReference type="InterPro" id="IPR006076">
    <property type="entry name" value="FAD-dep_OxRdtase"/>
</dbReference>
<dbReference type="OrthoDB" id="9786494at2"/>
<dbReference type="NCBIfam" id="TIGR03197">
    <property type="entry name" value="MnmC_Cterm"/>
    <property type="match status" value="1"/>
</dbReference>
<keyword evidence="7 10" id="KW-0274">FAD</keyword>
<dbReference type="AlphaFoldDB" id="A0A554X8W7"/>
<dbReference type="Pfam" id="PF01266">
    <property type="entry name" value="DAO"/>
    <property type="match status" value="1"/>
</dbReference>
<keyword evidence="5 10" id="KW-0949">S-adenosyl-L-methionine</keyword>
<feature type="region of interest" description="tRNA (mnm(5)s(2)U34)-methyltransferase" evidence="10">
    <location>
        <begin position="1"/>
        <end position="246"/>
    </location>
</feature>
<keyword evidence="4 10" id="KW-0808">Transferase</keyword>
<keyword evidence="9 10" id="KW-0511">Multifunctional enzyme</keyword>
<evidence type="ECO:0000256" key="7">
    <source>
        <dbReference type="ARBA" id="ARBA00022827"/>
    </source>
</evidence>
<dbReference type="InterPro" id="IPR047785">
    <property type="entry name" value="tRNA_MNMC2"/>
</dbReference>
<dbReference type="PANTHER" id="PTHR13847">
    <property type="entry name" value="SARCOSINE DEHYDROGENASE-RELATED"/>
    <property type="match status" value="1"/>
</dbReference>
<comment type="subcellular location">
    <subcellularLocation>
        <location evidence="10">Cytoplasm</location>
    </subcellularLocation>
</comment>
<dbReference type="InterPro" id="IPR036188">
    <property type="entry name" value="FAD/NAD-bd_sf"/>
</dbReference>
<dbReference type="GO" id="GO:0005737">
    <property type="term" value="C:cytoplasm"/>
    <property type="evidence" value="ECO:0007669"/>
    <property type="project" value="UniProtKB-SubCell"/>
</dbReference>
<proteinExistence type="inferred from homology"/>
<dbReference type="GO" id="GO:0050660">
    <property type="term" value="F:flavin adenine dinucleotide binding"/>
    <property type="evidence" value="ECO:0007669"/>
    <property type="project" value="UniProtKB-UniRule"/>
</dbReference>
<sequence length="658" mass="69865">MADAVVEWLPDGTPHSPRFGDIFRSRGADGQGGLAQARHVFLRGCGLLPTASAPPAWADQTRWHILENGFGLGLNFLATWHAWRHDPHAPTELFYTATEAYPAHADDVRRSAAPFAELQPLAHALAERWTGLLPGVYRWTWRDDAPGGPPRHLRLTLCIGDAARWLPTLDVAVDSVFLDGFDPARNPAMWSPEVLRAVARLCRRGSRLATWTVARTVRDGLAEVGFQVEKAPGLPPKRHCLRAVYDPAWTPRTTLRTGAPTPTRPAPARAVVIGAGLAGSAAAWSLATRGWHVTVLEAGAAPAAGASGLPVGLVAPHVSPDDAPLSRLSRAGLACTLERARALLQPGRDWAPSGVLEHRVEGKKRALPHSADWQTHGAAWSAIAEPSRLAAAGLPPDAPALWHACAGWLRPQRLVCAQLDHPHIDLVSGVALARLARSADGTGWAAYDTDGRLLALAPVVVVCAGFDTLALLRTAGHADLPLHALRGQVAWGPVAALPPPVRATLPPFPVNGHGSLIAGVPGPDGARHWCMGSTFVRGSTDLRVQTADHAANLDKLRRLLPHAAAALAPCWPQAQAWAGVRATLPDRLPAVGALDPQRLPGLCVITGLGARGLTLSALCGEVLAAELLGEPWPLESALAQRLQARRFAERPTTATQPT</sequence>
<protein>
    <recommendedName>
        <fullName evidence="10">tRNA 5-methylaminomethyl-2-thiouridine biosynthesis bifunctional protein MnmC</fullName>
        <shortName evidence="10">tRNA mnm(5)s(2)U biosynthesis bifunctional protein</shortName>
    </recommendedName>
    <domain>
        <recommendedName>
            <fullName evidence="10">tRNA (mnm(5)s(2)U34)-methyltransferase</fullName>
            <ecNumber evidence="10">2.1.1.61</ecNumber>
        </recommendedName>
    </domain>
    <domain>
        <recommendedName>
            <fullName evidence="10">FAD-dependent cmnm(5)s(2)U34 oxidoreductase</fullName>
            <ecNumber evidence="10">1.5.-.-</ecNumber>
        </recommendedName>
    </domain>
</protein>
<dbReference type="PANTHER" id="PTHR13847:SF283">
    <property type="entry name" value="TRNA 5-METHYLAMINOMETHYL-2-THIOURIDINE BIOSYNTHESIS BIFUNCTIONAL PROTEIN MNMC"/>
    <property type="match status" value="1"/>
</dbReference>
<evidence type="ECO:0000259" key="12">
    <source>
        <dbReference type="Pfam" id="PF05430"/>
    </source>
</evidence>
<dbReference type="Gene3D" id="3.50.50.60">
    <property type="entry name" value="FAD/NAD(P)-binding domain"/>
    <property type="match status" value="1"/>
</dbReference>
<accession>A0A554X8W7</accession>
<keyword evidence="14" id="KW-1185">Reference proteome</keyword>
<feature type="domain" description="MnmC-like methyltransferase" evidence="12">
    <location>
        <begin position="151"/>
        <end position="245"/>
    </location>
</feature>
<dbReference type="HAMAP" id="MF_01102">
    <property type="entry name" value="MnmC"/>
    <property type="match status" value="1"/>
</dbReference>
<keyword evidence="8 10" id="KW-0560">Oxidoreductase</keyword>
<evidence type="ECO:0000313" key="13">
    <source>
        <dbReference type="EMBL" id="TSE32275.1"/>
    </source>
</evidence>
<organism evidence="13 14">
    <name type="scientific">Tepidimonas thermarum</name>
    <dbReference type="NCBI Taxonomy" id="335431"/>
    <lineage>
        <taxon>Bacteria</taxon>
        <taxon>Pseudomonadati</taxon>
        <taxon>Pseudomonadota</taxon>
        <taxon>Betaproteobacteria</taxon>
        <taxon>Burkholderiales</taxon>
        <taxon>Tepidimonas</taxon>
    </lineage>
</organism>
<dbReference type="EC" id="1.5.-.-" evidence="10"/>
<dbReference type="GO" id="GO:0002097">
    <property type="term" value="P:tRNA wobble base modification"/>
    <property type="evidence" value="ECO:0007669"/>
    <property type="project" value="UniProtKB-UniRule"/>
</dbReference>
<dbReference type="InterPro" id="IPR008471">
    <property type="entry name" value="MnmC-like_methylTransf"/>
</dbReference>
<keyword evidence="3 10" id="KW-0285">Flavoprotein</keyword>